<feature type="region of interest" description="Disordered" evidence="2">
    <location>
        <begin position="1946"/>
        <end position="2005"/>
    </location>
</feature>
<feature type="region of interest" description="Disordered" evidence="2">
    <location>
        <begin position="1366"/>
        <end position="1425"/>
    </location>
</feature>
<feature type="domain" description="Big-1" evidence="5">
    <location>
        <begin position="406"/>
        <end position="499"/>
    </location>
</feature>
<evidence type="ECO:0000256" key="1">
    <source>
        <dbReference type="ARBA" id="ARBA00010116"/>
    </source>
</evidence>
<name>A0A6G8FG57_9MICO</name>
<dbReference type="RefSeq" id="WP_166321393.1">
    <property type="nucleotide sequence ID" value="NZ_CP049934.1"/>
</dbReference>
<feature type="compositionally biased region" description="Polar residues" evidence="2">
    <location>
        <begin position="1406"/>
        <end position="1421"/>
    </location>
</feature>
<keyword evidence="3" id="KW-0472">Membrane</keyword>
<reference evidence="6 7" key="1">
    <citation type="submission" date="2020-03" db="EMBL/GenBank/DDBJ databases">
        <title>Leucobacter sp. nov., isolated from beetles.</title>
        <authorList>
            <person name="Hyun D.-W."/>
            <person name="Bae J.-W."/>
        </authorList>
    </citation>
    <scope>NUCLEOTIDE SEQUENCE [LARGE SCALE GENOMIC DNA]</scope>
    <source>
        <strain evidence="6 7">HDW9B</strain>
    </source>
</reference>
<feature type="compositionally biased region" description="Polar residues" evidence="2">
    <location>
        <begin position="1795"/>
        <end position="1813"/>
    </location>
</feature>
<sequence>MLRPLAMLATAVVAFTGLSQASAPNAEAVTSVKQNFITIDAPNPVRLVSLYSHYEMNSQFAKGVAWAANGGNREFKTTVVDLDTGLSVPVPGAGLDATSSIGQSYGGTGTGKDPYFVQSSRPFTGAYSNLTLTAKQTVVLGQPYFRTDLTITNNGLTPKNMQWGSYGQCQSPGGSIWSTIEPGRLVKCYGTGFETSFIPLDNEVSFVAGNYLPIRNLVTKPIVGTDNANACWVTDTTKGTCGTGSGGQSMGVFWGQEIPASSSVTHSFLTAMVDTIEFAHLVPEATVSPAQVGVGGQTTYTLKMTNQGPDNASNNVMTYKLPAGMTVVGTPSGDGTYNAATGTWTVPAIAAGTTATINIAASAAAAGSYSTTITNLVTGSIDRNPCTDDDSCGGATTVTVADQGVGSTSSIAANPATVELKDATTSTITVTAKKADGTPAGVGGATVTMNTNLGTLSGVTDNLDGTYTATLTSTTAGLATVNFTLNGAAGAAPATVQFNAGPPVFTSDAAGYSVSTGTVPVRSEHTVTVSLLDVYNNPIVGAEDRLEAFMPDRGQGTISGFSPVNATLNPGVYAAKVTSTVSGTKTVTVKLDGSIDVPLVVDGNTYAEFGPGATDLTNTNSKFSVSTGTKKVGSGTHTVTVQLADADGNPIRNAQLTPTSDKSLGDGGFGSFVEDTDDPGTYTATISSTIAGDMTISVALNGVGPVNARGGNTVAKFEAAEVDLTDLGTGFSVTTGPQSTDDGSHTATILLNDEYGNPVTLTADELATLIAVAMPSAGVTVSEVEADAATAGKYTATITSTKTGDKQVSVTLGGQTVVARGNDIAAFTHGGPAVTNGATSFEVSTGDAVAGSETHTLSISVADAGGNGVLGLTAGAFLPTADPAPGVSFSDFEDLGNGKYQFTIASTQAGVKTVSVTIGGGSVEVAENKSATASFVADEAAVSNPNAVNFSVSTGPKLADGVETHTITVRLQDANGNAVRDAAADLSAATVIQDAIGDGEIGEFTELTPGIYTATISSTVADTFELKVLYGTELVSLKPVDGNASAQFVAGAPTKGTSAIVVSPVRVQANGVSSATATVTLKDAKGNTITNVPVGTTVTGKTNLGVAGSVTQNPDGTFTFQVSSDEEGTATVGFKLNNVDADATDEVEFVTVSSPTVDYANASTVVGSGIPGETIEVRDNSGTLIGSGTVGTNGKFNVTLTTPAADGDTLKVTSVDGNGFISEPTLVKVDAIAPDAPVVDPSNGSKVTGEAEPGSTVVVKDGNGTELCRATADPEDGTFECVPNPTPGNGDTIKVTATDPSGNTSDETTVTIDTIAPDAPVVDPSNGSKVTGEAEPGSTVVVKDKDDNVLCKTTADPTDGTFECVPNPKPGQDDELKITATDPSGNTSEETTVTINQKAPNAPQVDPSNGSKVTGSAQPGSTVIVKDNDGTELCRATADAEDGTFECVPNPAPGNGDTIKVTATDKESNESDPTTVTIDTIAPEAPVVDPSNGSKVTGEAEPGSTVVVKDGNGTELCRATADPEDGTFECVPNPTPGNGDTIKVTATDPSGNTSDETTVTIDTIAPDAPVVDPSNGSKVTGEAEPGSTVVVKDKDDNVLCKTTADPTDGTFECVPNPKPGQDDELKITATDPSGNTSEETTVTINQKAPNAPQVDPSNGSKVTGSAQPGSTVIVKDNDGTELCRATADAEDGTFECVPNPAPGNGDTIKVTATDKESNESDPTTVTIDTIAPEAPVVDPSNGSKVTGEAEPDSKVTVKDKDDNVLCEAVAGPDGKFECVPNPKPGQDDELKITATDPSGNTSEETTVTINQKAPNAPQVDPSNGSKVTGSAQPGSTVIVKDNDGTELCRATADAEDGTFECVPNPAPGNGDTIKVTATDKESNESDPTTVTIDTIAPDAPVVDPSNGSKVTGEAEPGSTVVVKDKDDNVLCKTTADPTDGTFECVPNPKPGQDDELKITATDPSGNTSEETTVTINQKAPNAPQVDPSNGSKVTGSAQPGSTVIVKDNDGTELCRATADAEDGTFECVPNPAPGNGDTIKVTATDKESNESDPTTVTIDTIAPEAPVVDPSNGSKVTGEAEPDSKVTVKDKDDNVLCEAVAGPDGKFECVPNPKPGQDDELKITATDPSGNTSEETTVTIDQTLPDTPVIDLSNGKTVTGGTIAEGNTLVFVDANGKTVPGTIVIDENGRFTFTPTTPLTEEDKVEAVVTTPAGNFAKAPVKVKTHAPDAPKIDTVDGNKVTGCAEAGSTVVVRDGDGKIIGSAVVGDDCRYTIEFETPQKPGSSITVDATDGAGNVSDKAERTIGELAIVLESAQLEAGSKQVAYGYGFLPGEKVSGVLRSTPVSLGDQIADADGNVVFSFAIPADMEIGMHSVTLTGATSGSVKAEFEVIAVAAETVPAPGLAVTGADLVLPISVGILLLGAGIILGAARRRKHAEEVA</sequence>
<dbReference type="GO" id="GO:0005975">
    <property type="term" value="P:carbohydrate metabolic process"/>
    <property type="evidence" value="ECO:0007669"/>
    <property type="project" value="UniProtKB-ARBA"/>
</dbReference>
<evidence type="ECO:0000259" key="5">
    <source>
        <dbReference type="PROSITE" id="PS51127"/>
    </source>
</evidence>
<feature type="domain" description="Big-1" evidence="5">
    <location>
        <begin position="1057"/>
        <end position="1150"/>
    </location>
</feature>
<feature type="region of interest" description="Disordered" evidence="2">
    <location>
        <begin position="1897"/>
        <end position="1916"/>
    </location>
</feature>
<dbReference type="SMART" id="SM00634">
    <property type="entry name" value="BID_1"/>
    <property type="match status" value="5"/>
</dbReference>
<dbReference type="InterPro" id="IPR015217">
    <property type="entry name" value="Invasin_dom_3"/>
</dbReference>
<evidence type="ECO:0000256" key="3">
    <source>
        <dbReference type="SAM" id="Phobius"/>
    </source>
</evidence>
<keyword evidence="4" id="KW-0732">Signal</keyword>
<evidence type="ECO:0000313" key="6">
    <source>
        <dbReference type="EMBL" id="QIM15348.1"/>
    </source>
</evidence>
<dbReference type="InterPro" id="IPR017868">
    <property type="entry name" value="Filamin/ABP280_repeat-like"/>
</dbReference>
<dbReference type="Proteomes" id="UP000501387">
    <property type="component" value="Chromosome"/>
</dbReference>
<dbReference type="PROSITE" id="PS50194">
    <property type="entry name" value="FILAMIN_REPEAT"/>
    <property type="match status" value="2"/>
</dbReference>
<feature type="signal peptide" evidence="4">
    <location>
        <begin position="1"/>
        <end position="21"/>
    </location>
</feature>
<feature type="region of interest" description="Disordered" evidence="2">
    <location>
        <begin position="2065"/>
        <end position="2086"/>
    </location>
</feature>
<dbReference type="InterPro" id="IPR008964">
    <property type="entry name" value="Invasin/intimin_cell_adhesion"/>
</dbReference>
<dbReference type="Pfam" id="PF01345">
    <property type="entry name" value="DUF11"/>
    <property type="match status" value="1"/>
</dbReference>
<dbReference type="SUPFAM" id="SSF49373">
    <property type="entry name" value="Invasin/intimin cell-adhesion fragments"/>
    <property type="match status" value="6"/>
</dbReference>
<protein>
    <submittedName>
        <fullName evidence="6">DUF11 domain-containing protein</fullName>
    </submittedName>
</protein>
<dbReference type="Gene3D" id="2.60.40.10">
    <property type="entry name" value="Immunoglobulins"/>
    <property type="match status" value="22"/>
</dbReference>
<dbReference type="InterPro" id="IPR001434">
    <property type="entry name" value="OmcB-like_DUF11"/>
</dbReference>
<feature type="compositionally biased region" description="Polar residues" evidence="2">
    <location>
        <begin position="1961"/>
        <end position="1979"/>
    </location>
</feature>
<dbReference type="PROSITE" id="PS51127">
    <property type="entry name" value="BIG1"/>
    <property type="match status" value="3"/>
</dbReference>
<dbReference type="EMBL" id="CP049934">
    <property type="protein sequence ID" value="QIM15348.1"/>
    <property type="molecule type" value="Genomic_DNA"/>
</dbReference>
<feature type="region of interest" description="Disordered" evidence="2">
    <location>
        <begin position="1733"/>
        <end position="1755"/>
    </location>
</feature>
<dbReference type="NCBIfam" id="NF033510">
    <property type="entry name" value="Ca_tandemer"/>
    <property type="match status" value="8"/>
</dbReference>
<gene>
    <name evidence="6" type="ORF">G7067_01255</name>
</gene>
<comment type="similarity">
    <text evidence="1">Belongs to the intimin/invasin family.</text>
</comment>
<evidence type="ECO:0000256" key="4">
    <source>
        <dbReference type="SAM" id="SignalP"/>
    </source>
</evidence>
<feature type="compositionally biased region" description="Polar residues" evidence="2">
    <location>
        <begin position="1630"/>
        <end position="1648"/>
    </location>
</feature>
<keyword evidence="3" id="KW-1133">Transmembrane helix</keyword>
<feature type="region of interest" description="Disordered" evidence="2">
    <location>
        <begin position="1284"/>
        <end position="1306"/>
    </location>
</feature>
<proteinExistence type="inferred from homology"/>
<keyword evidence="7" id="KW-1185">Reference proteome</keyword>
<feature type="compositionally biased region" description="Polar residues" evidence="2">
    <location>
        <begin position="1381"/>
        <end position="1399"/>
    </location>
</feature>
<dbReference type="InterPro" id="IPR003344">
    <property type="entry name" value="Big_1_dom"/>
</dbReference>
<evidence type="ECO:0000313" key="7">
    <source>
        <dbReference type="Proteomes" id="UP000501387"/>
    </source>
</evidence>
<feature type="region of interest" description="Disordered" evidence="2">
    <location>
        <begin position="1533"/>
        <end position="1555"/>
    </location>
</feature>
<feature type="transmembrane region" description="Helical" evidence="3">
    <location>
        <begin position="2411"/>
        <end position="2431"/>
    </location>
</feature>
<dbReference type="InterPro" id="IPR013783">
    <property type="entry name" value="Ig-like_fold"/>
</dbReference>
<dbReference type="Pfam" id="PF17936">
    <property type="entry name" value="Big_6"/>
    <property type="match status" value="13"/>
</dbReference>
<dbReference type="KEGG" id="lins:G7067_01255"/>
<feature type="chain" id="PRO_5039058004" evidence="4">
    <location>
        <begin position="22"/>
        <end position="2441"/>
    </location>
</feature>
<dbReference type="InterPro" id="IPR041498">
    <property type="entry name" value="Big_6"/>
</dbReference>
<feature type="compositionally biased region" description="Polar residues" evidence="2">
    <location>
        <begin position="1655"/>
        <end position="1670"/>
    </location>
</feature>
<feature type="region of interest" description="Disordered" evidence="2">
    <location>
        <begin position="1780"/>
        <end position="1837"/>
    </location>
</feature>
<accession>A0A6G8FG57</accession>
<organism evidence="6 7">
    <name type="scientific">Leucobacter insecticola</name>
    <dbReference type="NCBI Taxonomy" id="2714934"/>
    <lineage>
        <taxon>Bacteria</taxon>
        <taxon>Bacillati</taxon>
        <taxon>Actinomycetota</taxon>
        <taxon>Actinomycetes</taxon>
        <taxon>Micrococcales</taxon>
        <taxon>Microbacteriaceae</taxon>
        <taxon>Leucobacter</taxon>
    </lineage>
</organism>
<feature type="compositionally biased region" description="Polar residues" evidence="2">
    <location>
        <begin position="1986"/>
        <end position="2001"/>
    </location>
</feature>
<feature type="region of interest" description="Disordered" evidence="2">
    <location>
        <begin position="1615"/>
        <end position="1674"/>
    </location>
</feature>
<feature type="compositionally biased region" description="Polar residues" evidence="2">
    <location>
        <begin position="1820"/>
        <end position="1835"/>
    </location>
</feature>
<evidence type="ECO:0000256" key="2">
    <source>
        <dbReference type="SAM" id="MobiDB-lite"/>
    </source>
</evidence>
<feature type="domain" description="Big-1" evidence="5">
    <location>
        <begin position="838"/>
        <end position="936"/>
    </location>
</feature>
<keyword evidence="3" id="KW-0812">Transmembrane</keyword>
<dbReference type="Pfam" id="PF09134">
    <property type="entry name" value="Invasin_D3"/>
    <property type="match status" value="4"/>
</dbReference>